<feature type="region of interest" description="Disordered" evidence="1">
    <location>
        <begin position="27"/>
        <end position="63"/>
    </location>
</feature>
<protein>
    <submittedName>
        <fullName evidence="2">Uncharacterized protein</fullName>
    </submittedName>
</protein>
<dbReference type="EMBL" id="MCFC01000097">
    <property type="protein sequence ID" value="ORY22189.1"/>
    <property type="molecule type" value="Genomic_DNA"/>
</dbReference>
<accession>A0A1Y2AHX0</accession>
<dbReference type="Proteomes" id="UP000193986">
    <property type="component" value="Unassembled WGS sequence"/>
</dbReference>
<reference evidence="2 3" key="1">
    <citation type="submission" date="2016-07" db="EMBL/GenBank/DDBJ databases">
        <title>Pervasive Adenine N6-methylation of Active Genes in Fungi.</title>
        <authorList>
            <consortium name="DOE Joint Genome Institute"/>
            <person name="Mondo S.J."/>
            <person name="Dannebaum R.O."/>
            <person name="Kuo R.C."/>
            <person name="Labutti K."/>
            <person name="Haridas S."/>
            <person name="Kuo A."/>
            <person name="Salamov A."/>
            <person name="Ahrendt S.R."/>
            <person name="Lipzen A."/>
            <person name="Sullivan W."/>
            <person name="Andreopoulos W.B."/>
            <person name="Clum A."/>
            <person name="Lindquist E."/>
            <person name="Daum C."/>
            <person name="Ramamoorthy G.K."/>
            <person name="Gryganskyi A."/>
            <person name="Culley D."/>
            <person name="Magnuson J.K."/>
            <person name="James T.Y."/>
            <person name="O'Malley M.A."/>
            <person name="Stajich J.E."/>
            <person name="Spatafora J.W."/>
            <person name="Visel A."/>
            <person name="Grigoriev I.V."/>
        </authorList>
    </citation>
    <scope>NUCLEOTIDE SEQUENCE [LARGE SCALE GENOMIC DNA]</scope>
    <source>
        <strain evidence="2 3">68-887.2</strain>
    </source>
</reference>
<sequence length="100" mass="10730">MTHSPAPARPICEIFVTSFVACQGSQSSAAQCGGDDTTDRQGHTLSTPQAPRPASRMRLSASDDLVPVHRKAGGGSQYELCVCVRQCDVKLHVRYAQTMP</sequence>
<dbReference type="InParanoid" id="A0A1Y2AHX0"/>
<evidence type="ECO:0000313" key="3">
    <source>
        <dbReference type="Proteomes" id="UP000193986"/>
    </source>
</evidence>
<name>A0A1Y2AHX0_9TREE</name>
<comment type="caution">
    <text evidence="2">The sequence shown here is derived from an EMBL/GenBank/DDBJ whole genome shotgun (WGS) entry which is preliminary data.</text>
</comment>
<keyword evidence="3" id="KW-1185">Reference proteome</keyword>
<dbReference type="AlphaFoldDB" id="A0A1Y2AHX0"/>
<gene>
    <name evidence="2" type="ORF">BCR39DRAFT_552121</name>
</gene>
<proteinExistence type="predicted"/>
<evidence type="ECO:0000256" key="1">
    <source>
        <dbReference type="SAM" id="MobiDB-lite"/>
    </source>
</evidence>
<organism evidence="2 3">
    <name type="scientific">Naematelia encephala</name>
    <dbReference type="NCBI Taxonomy" id="71784"/>
    <lineage>
        <taxon>Eukaryota</taxon>
        <taxon>Fungi</taxon>
        <taxon>Dikarya</taxon>
        <taxon>Basidiomycota</taxon>
        <taxon>Agaricomycotina</taxon>
        <taxon>Tremellomycetes</taxon>
        <taxon>Tremellales</taxon>
        <taxon>Naemateliaceae</taxon>
        <taxon>Naematelia</taxon>
    </lineage>
</organism>
<evidence type="ECO:0000313" key="2">
    <source>
        <dbReference type="EMBL" id="ORY22189.1"/>
    </source>
</evidence>